<organism evidence="1 2">
    <name type="scientific">Thalassoglobus polymorphus</name>
    <dbReference type="NCBI Taxonomy" id="2527994"/>
    <lineage>
        <taxon>Bacteria</taxon>
        <taxon>Pseudomonadati</taxon>
        <taxon>Planctomycetota</taxon>
        <taxon>Planctomycetia</taxon>
        <taxon>Planctomycetales</taxon>
        <taxon>Planctomycetaceae</taxon>
        <taxon>Thalassoglobus</taxon>
    </lineage>
</organism>
<evidence type="ECO:0000313" key="1">
    <source>
        <dbReference type="EMBL" id="QDT34208.1"/>
    </source>
</evidence>
<keyword evidence="2" id="KW-1185">Reference proteome</keyword>
<dbReference type="EMBL" id="CP036267">
    <property type="protein sequence ID" value="QDT34208.1"/>
    <property type="molecule type" value="Genomic_DNA"/>
</dbReference>
<reference evidence="1 2" key="1">
    <citation type="submission" date="2019-02" db="EMBL/GenBank/DDBJ databases">
        <title>Deep-cultivation of Planctomycetes and their phenomic and genomic characterization uncovers novel biology.</title>
        <authorList>
            <person name="Wiegand S."/>
            <person name="Jogler M."/>
            <person name="Boedeker C."/>
            <person name="Pinto D."/>
            <person name="Vollmers J."/>
            <person name="Rivas-Marin E."/>
            <person name="Kohn T."/>
            <person name="Peeters S.H."/>
            <person name="Heuer A."/>
            <person name="Rast P."/>
            <person name="Oberbeckmann S."/>
            <person name="Bunk B."/>
            <person name="Jeske O."/>
            <person name="Meyerdierks A."/>
            <person name="Storesund J.E."/>
            <person name="Kallscheuer N."/>
            <person name="Luecker S."/>
            <person name="Lage O.M."/>
            <person name="Pohl T."/>
            <person name="Merkel B.J."/>
            <person name="Hornburger P."/>
            <person name="Mueller R.-W."/>
            <person name="Bruemmer F."/>
            <person name="Labrenz M."/>
            <person name="Spormann A.M."/>
            <person name="Op den Camp H."/>
            <person name="Overmann J."/>
            <person name="Amann R."/>
            <person name="Jetten M.S.M."/>
            <person name="Mascher T."/>
            <person name="Medema M.H."/>
            <person name="Devos D.P."/>
            <person name="Kaster A.-K."/>
            <person name="Ovreas L."/>
            <person name="Rohde M."/>
            <person name="Galperin M.Y."/>
            <person name="Jogler C."/>
        </authorList>
    </citation>
    <scope>NUCLEOTIDE SEQUENCE [LARGE SCALE GENOMIC DNA]</scope>
    <source>
        <strain evidence="1 2">Mal48</strain>
    </source>
</reference>
<sequence length="350" mass="38586">MGRAAATIAFGTVLVSSIVADDSPLERLNKRSADARWQQARDQWIPGEKQGAAQQIREETPVLTPSSVLPFQQAEQESPMLDTTLLDEGGVFEATIPLLDPPAEQFSAERLEDQAPVRMSAKPFPGESTSDLTSPARSLLVPDPYGLISEKGNEGESLAPSEVVVPGSQDAGLPRFVQRDAVLPPAPESESEPRKPVLRNISDIQPFYDYRPEKVIGEQAGFTSGQERTEPTYLNLPHSGELEKNFPPTYYHWMASNLTHDPLYFEDVSLERYGHTYPFAQPFVSVSKFGLQVVGLPYQMALNPIDSEQYALGNYRPGDCPPHLRYRIPFNKKAAATAAGVYTGLIFLIP</sequence>
<proteinExistence type="predicted"/>
<dbReference type="AlphaFoldDB" id="A0A517QRG9"/>
<accession>A0A517QRG9</accession>
<dbReference type="Proteomes" id="UP000315724">
    <property type="component" value="Chromosome"/>
</dbReference>
<evidence type="ECO:0000313" key="2">
    <source>
        <dbReference type="Proteomes" id="UP000315724"/>
    </source>
</evidence>
<gene>
    <name evidence="1" type="ORF">Mal48_34680</name>
</gene>
<dbReference type="KEGG" id="tpol:Mal48_34680"/>
<name>A0A517QRG9_9PLAN</name>
<protein>
    <submittedName>
        <fullName evidence="1">Uncharacterized protein</fullName>
    </submittedName>
</protein>